<proteinExistence type="inferred from homology"/>
<keyword evidence="4" id="KW-0804">Transcription</keyword>
<reference evidence="5 6" key="1">
    <citation type="journal article" date="2018" name="Syst. Appl. Microbiol.">
        <title>Ereboglobus luteus gen. nov. sp. nov. from cockroach guts, and new insights into the oxygen relationship of the genera Opitutus and Didymococcus (Verrucomicrobia: Opitutaceae).</title>
        <authorList>
            <person name="Tegtmeier D."/>
            <person name="Belitz A."/>
            <person name="Radek R."/>
            <person name="Heimerl T."/>
            <person name="Brune A."/>
        </authorList>
    </citation>
    <scope>NUCLEOTIDE SEQUENCE [LARGE SCALE GENOMIC DNA]</scope>
    <source>
        <strain evidence="5 6">Ho45</strain>
    </source>
</reference>
<dbReference type="SUPFAM" id="SSF46785">
    <property type="entry name" value="Winged helix' DNA-binding domain"/>
    <property type="match status" value="1"/>
</dbReference>
<organism evidence="5 6">
    <name type="scientific">Ereboglobus luteus</name>
    <dbReference type="NCBI Taxonomy" id="1796921"/>
    <lineage>
        <taxon>Bacteria</taxon>
        <taxon>Pseudomonadati</taxon>
        <taxon>Verrucomicrobiota</taxon>
        <taxon>Opitutia</taxon>
        <taxon>Opitutales</taxon>
        <taxon>Opitutaceae</taxon>
        <taxon>Ereboglobus</taxon>
    </lineage>
</organism>
<dbReference type="InterPro" id="IPR005650">
    <property type="entry name" value="BlaI_family"/>
</dbReference>
<evidence type="ECO:0000313" key="6">
    <source>
        <dbReference type="Proteomes" id="UP000244896"/>
    </source>
</evidence>
<dbReference type="GO" id="GO:0045892">
    <property type="term" value="P:negative regulation of DNA-templated transcription"/>
    <property type="evidence" value="ECO:0007669"/>
    <property type="project" value="InterPro"/>
</dbReference>
<dbReference type="Gene3D" id="1.10.4040.10">
    <property type="entry name" value="Penicillinase repressor domain"/>
    <property type="match status" value="1"/>
</dbReference>
<evidence type="ECO:0008006" key="7">
    <source>
        <dbReference type="Google" id="ProtNLM"/>
    </source>
</evidence>
<dbReference type="Proteomes" id="UP000244896">
    <property type="component" value="Chromosome"/>
</dbReference>
<dbReference type="GO" id="GO:0003677">
    <property type="term" value="F:DNA binding"/>
    <property type="evidence" value="ECO:0007669"/>
    <property type="project" value="UniProtKB-KW"/>
</dbReference>
<dbReference type="InterPro" id="IPR036388">
    <property type="entry name" value="WH-like_DNA-bd_sf"/>
</dbReference>
<dbReference type="KEGG" id="elut:CKA38_09810"/>
<evidence type="ECO:0000313" key="5">
    <source>
        <dbReference type="EMBL" id="AWI09498.1"/>
    </source>
</evidence>
<evidence type="ECO:0000256" key="3">
    <source>
        <dbReference type="ARBA" id="ARBA00023125"/>
    </source>
</evidence>
<dbReference type="Gene3D" id="1.10.10.10">
    <property type="entry name" value="Winged helix-like DNA-binding domain superfamily/Winged helix DNA-binding domain"/>
    <property type="match status" value="1"/>
</dbReference>
<dbReference type="OrthoDB" id="9795583at2"/>
<keyword evidence="6" id="KW-1185">Reference proteome</keyword>
<comment type="similarity">
    <text evidence="1">Belongs to the BlaI transcriptional regulatory family.</text>
</comment>
<gene>
    <name evidence="5" type="ORF">CKA38_09810</name>
</gene>
<dbReference type="InterPro" id="IPR036390">
    <property type="entry name" value="WH_DNA-bd_sf"/>
</dbReference>
<name>A0A2U8E3M5_9BACT</name>
<keyword evidence="2" id="KW-0805">Transcription regulation</keyword>
<dbReference type="RefSeq" id="WP_108825308.1">
    <property type="nucleotide sequence ID" value="NZ_CP023004.1"/>
</dbReference>
<evidence type="ECO:0000256" key="4">
    <source>
        <dbReference type="ARBA" id="ARBA00023163"/>
    </source>
</evidence>
<accession>A0A2U8E3M5</accession>
<dbReference type="AlphaFoldDB" id="A0A2U8E3M5"/>
<dbReference type="EMBL" id="CP023004">
    <property type="protein sequence ID" value="AWI09498.1"/>
    <property type="molecule type" value="Genomic_DNA"/>
</dbReference>
<sequence>MKTPPRISESEWDVMKIVWRDGPCQAQVVIDALAEPNEWSASTIKTLLNRLLRKGVLTHEKLGKSYVYAAAFTEAQCRADAAESFIDRVFDGALSPLLAHFAGSGKKLRKEDIAELENLLRASKKK</sequence>
<dbReference type="PIRSF" id="PIRSF019455">
    <property type="entry name" value="CopR_AtkY"/>
    <property type="match status" value="1"/>
</dbReference>
<dbReference type="Pfam" id="PF03965">
    <property type="entry name" value="Penicillinase_R"/>
    <property type="match status" value="1"/>
</dbReference>
<evidence type="ECO:0000256" key="1">
    <source>
        <dbReference type="ARBA" id="ARBA00011046"/>
    </source>
</evidence>
<evidence type="ECO:0000256" key="2">
    <source>
        <dbReference type="ARBA" id="ARBA00023015"/>
    </source>
</evidence>
<keyword evidence="3" id="KW-0238">DNA-binding</keyword>
<protein>
    <recommendedName>
        <fullName evidence="7">Transcriptional regulator</fullName>
    </recommendedName>
</protein>